<gene>
    <name evidence="2" type="ORF">J5A65_14195</name>
</gene>
<name>A0ABX7Y5C9_9ACTN</name>
<dbReference type="NCBIfam" id="NF011972">
    <property type="entry name" value="PRK15443.1-3"/>
    <property type="match status" value="1"/>
</dbReference>
<dbReference type="InterPro" id="IPR003207">
    <property type="entry name" value="Ppandiol/glycerol_DeHydtase_su"/>
</dbReference>
<evidence type="ECO:0000256" key="1">
    <source>
        <dbReference type="SAM" id="MobiDB-lite"/>
    </source>
</evidence>
<dbReference type="PIRSF" id="PIRSF018505">
    <property type="entry name" value="Prpndl_dhdrts_sm"/>
    <property type="match status" value="1"/>
</dbReference>
<dbReference type="Pfam" id="PF02287">
    <property type="entry name" value="Dehydratase_SU"/>
    <property type="match status" value="1"/>
</dbReference>
<feature type="compositionally biased region" description="Low complexity" evidence="1">
    <location>
        <begin position="30"/>
        <end position="48"/>
    </location>
</feature>
<feature type="region of interest" description="Disordered" evidence="1">
    <location>
        <begin position="26"/>
        <end position="64"/>
    </location>
</feature>
<protein>
    <submittedName>
        <fullName evidence="2">Diol dehydratase small subunit</fullName>
    </submittedName>
</protein>
<reference evidence="2 3" key="1">
    <citation type="submission" date="2021-03" db="EMBL/GenBank/DDBJ databases">
        <title>Human Oral Microbial Genomes.</title>
        <authorList>
            <person name="Johnston C.D."/>
            <person name="Chen T."/>
            <person name="Dewhirst F.E."/>
        </authorList>
    </citation>
    <scope>NUCLEOTIDE SEQUENCE [LARGE SCALE GENOMIC DNA]</scope>
    <source>
        <strain evidence="2 3">DSMZ 100122</strain>
    </source>
</reference>
<organism evidence="2 3">
    <name type="scientific">Arachnia rubra</name>
    <dbReference type="NCBI Taxonomy" id="1547448"/>
    <lineage>
        <taxon>Bacteria</taxon>
        <taxon>Bacillati</taxon>
        <taxon>Actinomycetota</taxon>
        <taxon>Actinomycetes</taxon>
        <taxon>Propionibacteriales</taxon>
        <taxon>Propionibacteriaceae</taxon>
        <taxon>Arachnia</taxon>
    </lineage>
</organism>
<dbReference type="SUPFAM" id="SSF47148">
    <property type="entry name" value="Diol dehydratase, gamma subunit"/>
    <property type="match status" value="1"/>
</dbReference>
<dbReference type="Proteomes" id="UP000678513">
    <property type="component" value="Chromosome"/>
</dbReference>
<accession>A0ABX7Y5C9</accession>
<keyword evidence="3" id="KW-1185">Reference proteome</keyword>
<dbReference type="RefSeq" id="WP_212323470.1">
    <property type="nucleotide sequence ID" value="NZ_AP024463.1"/>
</dbReference>
<evidence type="ECO:0000313" key="2">
    <source>
        <dbReference type="EMBL" id="QUC08036.1"/>
    </source>
</evidence>
<dbReference type="InterPro" id="IPR036091">
    <property type="entry name" value="Prodiol/glycerol_DeHase__sf_su"/>
</dbReference>
<evidence type="ECO:0000313" key="3">
    <source>
        <dbReference type="Proteomes" id="UP000678513"/>
    </source>
</evidence>
<dbReference type="Gene3D" id="1.10.1510.20">
    <property type="entry name" value="Propanediol/glycerol dehydratase, small subunit"/>
    <property type="match status" value="1"/>
</dbReference>
<proteinExistence type="predicted"/>
<dbReference type="EMBL" id="CP072384">
    <property type="protein sequence ID" value="QUC08036.1"/>
    <property type="molecule type" value="Genomic_DNA"/>
</dbReference>
<feature type="compositionally biased region" description="Basic and acidic residues" evidence="1">
    <location>
        <begin position="53"/>
        <end position="64"/>
    </location>
</feature>
<sequence>MDQEQVIRQVMAEVMKSLGNASVTFEKKSPAAPAPAAAPSQAPQSPAAGGRQIGRDEYPLAEKHPELVKTNTGRQLTDLTFDKVKSGDLSPLDFRISSETLELQAQVADAAGRETLARNFRRAAELVAVPDARLLEIYNALRPYRSTKQELYDIAAELEGTYGAKVSAGFVREAADVYEARGRLRED</sequence>